<evidence type="ECO:0000313" key="10">
    <source>
        <dbReference type="Proteomes" id="UP001621964"/>
    </source>
</evidence>
<keyword evidence="6 8" id="KW-0067">ATP-binding</keyword>
<evidence type="ECO:0000256" key="3">
    <source>
        <dbReference type="ARBA" id="ARBA00022695"/>
    </source>
</evidence>
<feature type="binding site" evidence="8">
    <location>
        <position position="260"/>
    </location>
    <ligand>
        <name>ATP</name>
        <dbReference type="ChEBI" id="CHEBI:30616"/>
    </ligand>
</feature>
<dbReference type="Proteomes" id="UP001621964">
    <property type="component" value="Unassembled WGS sequence"/>
</dbReference>
<evidence type="ECO:0000256" key="7">
    <source>
        <dbReference type="ARBA" id="ARBA00022842"/>
    </source>
</evidence>
<dbReference type="HAMAP" id="MF_00692">
    <property type="entry name" value="SelO"/>
    <property type="match status" value="1"/>
</dbReference>
<evidence type="ECO:0000256" key="6">
    <source>
        <dbReference type="ARBA" id="ARBA00022840"/>
    </source>
</evidence>
<keyword evidence="5 8" id="KW-0547">Nucleotide-binding</keyword>
<comment type="catalytic activity">
    <reaction evidence="8">
        <text>L-tyrosyl-[protein] + UTP = O-(5'-uridylyl)-L-tyrosyl-[protein] + diphosphate</text>
        <dbReference type="Rhea" id="RHEA:83887"/>
        <dbReference type="Rhea" id="RHEA-COMP:10136"/>
        <dbReference type="Rhea" id="RHEA-COMP:20238"/>
        <dbReference type="ChEBI" id="CHEBI:33019"/>
        <dbReference type="ChEBI" id="CHEBI:46398"/>
        <dbReference type="ChEBI" id="CHEBI:46858"/>
        <dbReference type="ChEBI" id="CHEBI:90602"/>
    </reaction>
</comment>
<feature type="binding site" evidence="8">
    <location>
        <position position="91"/>
    </location>
    <ligand>
        <name>ATP</name>
        <dbReference type="ChEBI" id="CHEBI:30616"/>
    </ligand>
</feature>
<dbReference type="EC" id="2.7.7.-" evidence="8"/>
<keyword evidence="10" id="KW-1185">Reference proteome</keyword>
<proteinExistence type="inferred from homology"/>
<keyword evidence="3 8" id="KW-0548">Nucleotidyltransferase</keyword>
<dbReference type="EMBL" id="JBJGEB010000006">
    <property type="protein sequence ID" value="MFK7642230.1"/>
    <property type="molecule type" value="Genomic_DNA"/>
</dbReference>
<feature type="active site" description="Proton acceptor" evidence="8">
    <location>
        <position position="250"/>
    </location>
</feature>
<keyword evidence="4 8" id="KW-0479">Metal-binding</keyword>
<evidence type="ECO:0000256" key="4">
    <source>
        <dbReference type="ARBA" id="ARBA00022723"/>
    </source>
</evidence>
<comment type="catalytic activity">
    <reaction evidence="8">
        <text>L-seryl-[protein] + UTP = O-(5'-uridylyl)-L-seryl-[protein] + diphosphate</text>
        <dbReference type="Rhea" id="RHEA:64604"/>
        <dbReference type="Rhea" id="RHEA-COMP:9863"/>
        <dbReference type="Rhea" id="RHEA-COMP:16635"/>
        <dbReference type="ChEBI" id="CHEBI:29999"/>
        <dbReference type="ChEBI" id="CHEBI:33019"/>
        <dbReference type="ChEBI" id="CHEBI:46398"/>
        <dbReference type="ChEBI" id="CHEBI:156051"/>
    </reaction>
</comment>
<keyword evidence="2 8" id="KW-0808">Transferase</keyword>
<gene>
    <name evidence="8" type="primary">ydiU</name>
    <name evidence="8" type="synonym">selO</name>
    <name evidence="9" type="ORF">ACI43T_06925</name>
</gene>
<name>A0ABW8Q4Z2_9NEIS</name>
<comment type="caution">
    <text evidence="9">The sequence shown here is derived from an EMBL/GenBank/DDBJ whole genome shotgun (WGS) entry which is preliminary data.</text>
</comment>
<evidence type="ECO:0000313" key="9">
    <source>
        <dbReference type="EMBL" id="MFK7642230.1"/>
    </source>
</evidence>
<feature type="binding site" evidence="8">
    <location>
        <position position="251"/>
    </location>
    <ligand>
        <name>Mg(2+)</name>
        <dbReference type="ChEBI" id="CHEBI:18420"/>
    </ligand>
</feature>
<dbReference type="InterPro" id="IPR003846">
    <property type="entry name" value="SelO"/>
</dbReference>
<evidence type="ECO:0000256" key="1">
    <source>
        <dbReference type="ARBA" id="ARBA00009747"/>
    </source>
</evidence>
<dbReference type="Pfam" id="PF02696">
    <property type="entry name" value="SelO"/>
    <property type="match status" value="1"/>
</dbReference>
<sequence length="489" mass="55188">MSRNLSLQPPQFAELPATFYSSVNPEPLNRPYWVAFNPRLAEALGLDEDFQTASNLAYLSGSAEHYRPQPLATVYSGHQFGAYTPRLGDGRALLLGDSEDRHGRRWEWQLKGAGKTPYSRFADGRAVLRSSIREYLCSEAMHGLGIPTTRALALCGSQDPVYRERQETAAVLTRVAPSFIRFGHFEYLFYQGREAELKLLADFLIRHHYPDCRAAANPYAELLHQIGLRTASLAAAWQSVGFCHGVLNTDNMSALGMTIDYGPFGFMDAYDRHHVSNHSDGKGRYAYNAQPYIAHWNFSALANCFESLVPEEFINQTLEQWPDVFQTAYLHKMRGKLGLQHAESGDDALIADLFAALQDGSVDFTLFFRHLAKISHVHGDPLPLELENLFGGNVTPVFNLWLGLYRRRLRGENSRPAERAERMNRTNPLYVLRNHLAEQAIVLAQSGDYREIERLRRCLENPFEERTEFADFAEPPPAGSTPVRVSCSS</sequence>
<keyword evidence="7 8" id="KW-0460">Magnesium</keyword>
<feature type="binding site" evidence="8">
    <location>
        <position position="123"/>
    </location>
    <ligand>
        <name>ATP</name>
        <dbReference type="ChEBI" id="CHEBI:30616"/>
    </ligand>
</feature>
<reference evidence="9 10" key="1">
    <citation type="submission" date="2024-11" db="EMBL/GenBank/DDBJ databases">
        <authorList>
            <person name="Mikucki A.G."/>
            <person name="Kahler C.M."/>
        </authorList>
    </citation>
    <scope>NUCLEOTIDE SEQUENCE [LARGE SCALE GENOMIC DNA]</scope>
    <source>
        <strain evidence="9 10">EXNM717</strain>
    </source>
</reference>
<comment type="catalytic activity">
    <reaction evidence="8">
        <text>L-tyrosyl-[protein] + ATP = O-(5'-adenylyl)-L-tyrosyl-[protein] + diphosphate</text>
        <dbReference type="Rhea" id="RHEA:54288"/>
        <dbReference type="Rhea" id="RHEA-COMP:10136"/>
        <dbReference type="Rhea" id="RHEA-COMP:13846"/>
        <dbReference type="ChEBI" id="CHEBI:30616"/>
        <dbReference type="ChEBI" id="CHEBI:33019"/>
        <dbReference type="ChEBI" id="CHEBI:46858"/>
        <dbReference type="ChEBI" id="CHEBI:83624"/>
        <dbReference type="EC" id="2.7.7.108"/>
    </reaction>
</comment>
<comment type="catalytic activity">
    <reaction evidence="8">
        <text>L-histidyl-[protein] + UTP = N(tele)-(5'-uridylyl)-L-histidyl-[protein] + diphosphate</text>
        <dbReference type="Rhea" id="RHEA:83891"/>
        <dbReference type="Rhea" id="RHEA-COMP:9745"/>
        <dbReference type="Rhea" id="RHEA-COMP:20239"/>
        <dbReference type="ChEBI" id="CHEBI:29979"/>
        <dbReference type="ChEBI" id="CHEBI:33019"/>
        <dbReference type="ChEBI" id="CHEBI:46398"/>
        <dbReference type="ChEBI" id="CHEBI:233474"/>
    </reaction>
</comment>
<feature type="binding site" evidence="8">
    <location>
        <position position="90"/>
    </location>
    <ligand>
        <name>ATP</name>
        <dbReference type="ChEBI" id="CHEBI:30616"/>
    </ligand>
</feature>
<comment type="function">
    <text evidence="8">Nucleotidyltransferase involved in the post-translational modification of proteins. It can catalyze the addition of adenosine monophosphate (AMP) or uridine monophosphate (UMP) to a protein, resulting in modifications known as AMPylation and UMPylation.</text>
</comment>
<comment type="catalytic activity">
    <reaction evidence="8">
        <text>L-threonyl-[protein] + ATP = 3-O-(5'-adenylyl)-L-threonyl-[protein] + diphosphate</text>
        <dbReference type="Rhea" id="RHEA:54292"/>
        <dbReference type="Rhea" id="RHEA-COMP:11060"/>
        <dbReference type="Rhea" id="RHEA-COMP:13847"/>
        <dbReference type="ChEBI" id="CHEBI:30013"/>
        <dbReference type="ChEBI" id="CHEBI:30616"/>
        <dbReference type="ChEBI" id="CHEBI:33019"/>
        <dbReference type="ChEBI" id="CHEBI:138113"/>
        <dbReference type="EC" id="2.7.7.108"/>
    </reaction>
</comment>
<feature type="binding site" evidence="8">
    <location>
        <position position="88"/>
    </location>
    <ligand>
        <name>ATP</name>
        <dbReference type="ChEBI" id="CHEBI:30616"/>
    </ligand>
</feature>
<keyword evidence="8" id="KW-0464">Manganese</keyword>
<dbReference type="EC" id="2.7.7.108" evidence="8"/>
<feature type="binding site" evidence="8">
    <location>
        <position position="111"/>
    </location>
    <ligand>
        <name>ATP</name>
        <dbReference type="ChEBI" id="CHEBI:30616"/>
    </ligand>
</feature>
<dbReference type="NCBIfam" id="NF000658">
    <property type="entry name" value="PRK00029.1"/>
    <property type="match status" value="1"/>
</dbReference>
<organism evidence="9 10">
    <name type="scientific">Neisseria oralis</name>
    <dbReference type="NCBI Taxonomy" id="1107316"/>
    <lineage>
        <taxon>Bacteria</taxon>
        <taxon>Pseudomonadati</taxon>
        <taxon>Pseudomonadota</taxon>
        <taxon>Betaproteobacteria</taxon>
        <taxon>Neisseriales</taxon>
        <taxon>Neisseriaceae</taxon>
        <taxon>Neisseria</taxon>
    </lineage>
</organism>
<dbReference type="PANTHER" id="PTHR12153">
    <property type="entry name" value="SELENOPROTEIN O"/>
    <property type="match status" value="1"/>
</dbReference>
<dbReference type="PANTHER" id="PTHR12153:SF18">
    <property type="entry name" value="SELENOPROTEIN O"/>
    <property type="match status" value="1"/>
</dbReference>
<feature type="binding site" evidence="8">
    <location>
        <position position="260"/>
    </location>
    <ligand>
        <name>Mg(2+)</name>
        <dbReference type="ChEBI" id="CHEBI:18420"/>
    </ligand>
</feature>
<feature type="binding site" evidence="8">
    <location>
        <position position="181"/>
    </location>
    <ligand>
        <name>ATP</name>
        <dbReference type="ChEBI" id="CHEBI:30616"/>
    </ligand>
</feature>
<dbReference type="RefSeq" id="WP_377079514.1">
    <property type="nucleotide sequence ID" value="NZ_JBJGEB010000006.1"/>
</dbReference>
<comment type="cofactor">
    <cofactor evidence="8">
        <name>Mg(2+)</name>
        <dbReference type="ChEBI" id="CHEBI:18420"/>
    </cofactor>
    <cofactor evidence="8">
        <name>Mn(2+)</name>
        <dbReference type="ChEBI" id="CHEBI:29035"/>
    </cofactor>
</comment>
<evidence type="ECO:0000256" key="2">
    <source>
        <dbReference type="ARBA" id="ARBA00022679"/>
    </source>
</evidence>
<comment type="similarity">
    <text evidence="1 8">Belongs to the SELO family.</text>
</comment>
<protein>
    <recommendedName>
        <fullName evidence="8">Protein nucleotidyltransferase YdiU</fullName>
        <ecNumber evidence="8">2.7.7.-</ecNumber>
    </recommendedName>
    <alternativeName>
        <fullName evidence="8">Protein adenylyltransferase YdiU</fullName>
        <ecNumber evidence="8">2.7.7.108</ecNumber>
    </alternativeName>
    <alternativeName>
        <fullName evidence="8">Protein uridylyltransferase YdiU</fullName>
        <ecNumber evidence="8">2.7.7.-</ecNumber>
    </alternativeName>
</protein>
<feature type="binding site" evidence="8">
    <location>
        <position position="124"/>
    </location>
    <ligand>
        <name>ATP</name>
        <dbReference type="ChEBI" id="CHEBI:30616"/>
    </ligand>
</feature>
<feature type="binding site" evidence="8">
    <location>
        <position position="174"/>
    </location>
    <ligand>
        <name>ATP</name>
        <dbReference type="ChEBI" id="CHEBI:30616"/>
    </ligand>
</feature>
<accession>A0ABW8Q4Z2</accession>
<evidence type="ECO:0000256" key="5">
    <source>
        <dbReference type="ARBA" id="ARBA00022741"/>
    </source>
</evidence>
<comment type="catalytic activity">
    <reaction evidence="8">
        <text>L-seryl-[protein] + ATP = 3-O-(5'-adenylyl)-L-seryl-[protein] + diphosphate</text>
        <dbReference type="Rhea" id="RHEA:58120"/>
        <dbReference type="Rhea" id="RHEA-COMP:9863"/>
        <dbReference type="Rhea" id="RHEA-COMP:15073"/>
        <dbReference type="ChEBI" id="CHEBI:29999"/>
        <dbReference type="ChEBI" id="CHEBI:30616"/>
        <dbReference type="ChEBI" id="CHEBI:33019"/>
        <dbReference type="ChEBI" id="CHEBI:142516"/>
        <dbReference type="EC" id="2.7.7.108"/>
    </reaction>
</comment>
<evidence type="ECO:0000256" key="8">
    <source>
        <dbReference type="HAMAP-Rule" id="MF_00692"/>
    </source>
</evidence>